<feature type="signal peptide" evidence="1">
    <location>
        <begin position="1"/>
        <end position="23"/>
    </location>
</feature>
<keyword evidence="1" id="KW-0732">Signal</keyword>
<protein>
    <recommendedName>
        <fullName evidence="4">Lipoprotein</fullName>
    </recommendedName>
</protein>
<organism evidence="2 3">
    <name type="scientific">Neisseria dumasiana</name>
    <dbReference type="NCBI Taxonomy" id="1931275"/>
    <lineage>
        <taxon>Bacteria</taxon>
        <taxon>Pseudomonadati</taxon>
        <taxon>Pseudomonadota</taxon>
        <taxon>Betaproteobacteria</taxon>
        <taxon>Neisseriales</taxon>
        <taxon>Neisseriaceae</taxon>
        <taxon>Neisseria</taxon>
    </lineage>
</organism>
<dbReference type="OrthoDB" id="8606639at2"/>
<comment type="caution">
    <text evidence="2">The sequence shown here is derived from an EMBL/GenBank/DDBJ whole genome shotgun (WGS) entry which is preliminary data.</text>
</comment>
<dbReference type="EMBL" id="MTAB01000002">
    <property type="protein sequence ID" value="OSI25105.1"/>
    <property type="molecule type" value="Genomic_DNA"/>
</dbReference>
<dbReference type="PROSITE" id="PS51257">
    <property type="entry name" value="PROKAR_LIPOPROTEIN"/>
    <property type="match status" value="1"/>
</dbReference>
<accession>A0A1X3DLX4</accession>
<evidence type="ECO:0000313" key="2">
    <source>
        <dbReference type="EMBL" id="OSI25105.1"/>
    </source>
</evidence>
<proteinExistence type="predicted"/>
<evidence type="ECO:0008006" key="4">
    <source>
        <dbReference type="Google" id="ProtNLM"/>
    </source>
</evidence>
<feature type="chain" id="PRO_5010887285" description="Lipoprotein" evidence="1">
    <location>
        <begin position="24"/>
        <end position="79"/>
    </location>
</feature>
<dbReference type="RefSeq" id="WP_054599812.1">
    <property type="nucleotide sequence ID" value="NZ_MTAB01000002.1"/>
</dbReference>
<evidence type="ECO:0000313" key="3">
    <source>
        <dbReference type="Proteomes" id="UP000193303"/>
    </source>
</evidence>
<dbReference type="AlphaFoldDB" id="A0A1X3DLX4"/>
<evidence type="ECO:0000256" key="1">
    <source>
        <dbReference type="SAM" id="SignalP"/>
    </source>
</evidence>
<sequence length="79" mass="9272">MKNLRMRHLLAPVLIVMLATACANRCTEPQPARSYFEHETPAQRLMREKQDVADFEALQAEKAYERMSDEERMRGVVYE</sequence>
<dbReference type="Proteomes" id="UP000193303">
    <property type="component" value="Unassembled WGS sequence"/>
</dbReference>
<name>A0A1X3DLX4_9NEIS</name>
<gene>
    <name evidence="2" type="ORF">BV912_01575</name>
</gene>
<reference evidence="3" key="1">
    <citation type="submission" date="2017-01" db="EMBL/GenBank/DDBJ databases">
        <authorList>
            <person name="Mah S.A."/>
            <person name="Swanson W.J."/>
            <person name="Moy G.W."/>
            <person name="Vacquier V.D."/>
        </authorList>
    </citation>
    <scope>NUCLEOTIDE SEQUENCE [LARGE SCALE GENOMIC DNA]</scope>
    <source>
        <strain evidence="3">124861</strain>
    </source>
</reference>